<comment type="caution">
    <text evidence="2">The sequence shown here is derived from an EMBL/GenBank/DDBJ whole genome shotgun (WGS) entry which is preliminary data.</text>
</comment>
<organism evidence="2 3">
    <name type="scientific">Floridaenema flaviceps BLCC-F50</name>
    <dbReference type="NCBI Taxonomy" id="3153642"/>
    <lineage>
        <taxon>Bacteria</taxon>
        <taxon>Bacillati</taxon>
        <taxon>Cyanobacteriota</taxon>
        <taxon>Cyanophyceae</taxon>
        <taxon>Oscillatoriophycideae</taxon>
        <taxon>Aerosakkonematales</taxon>
        <taxon>Aerosakkonemataceae</taxon>
        <taxon>Floridanema</taxon>
        <taxon>Floridanema flaviceps</taxon>
    </lineage>
</organism>
<keyword evidence="3" id="KW-1185">Reference proteome</keyword>
<evidence type="ECO:0000313" key="2">
    <source>
        <dbReference type="EMBL" id="MFB2895900.1"/>
    </source>
</evidence>
<feature type="region of interest" description="Disordered" evidence="1">
    <location>
        <begin position="1"/>
        <end position="27"/>
    </location>
</feature>
<dbReference type="RefSeq" id="WP_413265533.1">
    <property type="nucleotide sequence ID" value="NZ_JBHFNR010000175.1"/>
</dbReference>
<name>A0ABV4XVY3_9CYAN</name>
<evidence type="ECO:0000313" key="3">
    <source>
        <dbReference type="Proteomes" id="UP001576784"/>
    </source>
</evidence>
<proteinExistence type="predicted"/>
<dbReference type="EMBL" id="JBHFNR010000175">
    <property type="protein sequence ID" value="MFB2895900.1"/>
    <property type="molecule type" value="Genomic_DNA"/>
</dbReference>
<accession>A0ABV4XVY3</accession>
<evidence type="ECO:0000256" key="1">
    <source>
        <dbReference type="SAM" id="MobiDB-lite"/>
    </source>
</evidence>
<reference evidence="2 3" key="1">
    <citation type="submission" date="2024-09" db="EMBL/GenBank/DDBJ databases">
        <title>Floridaenema gen nov. (Aerosakkonemataceae, Aerosakkonematales ord. nov., Cyanobacteria) from benthic tropical and subtropical fresh waters, with the description of four new species.</title>
        <authorList>
            <person name="Moretto J.A."/>
            <person name="Berthold D.E."/>
            <person name="Lefler F.W."/>
            <person name="Huang I.-S."/>
            <person name="Laughinghouse H. IV."/>
        </authorList>
    </citation>
    <scope>NUCLEOTIDE SEQUENCE [LARGE SCALE GENOMIC DNA]</scope>
    <source>
        <strain evidence="2 3">BLCC-F50</strain>
    </source>
</reference>
<sequence length="40" mass="4258">MTIDSGIPSKRAPKAIANPLPSSSSSEGWCFPDRLRCLAP</sequence>
<dbReference type="Proteomes" id="UP001576784">
    <property type="component" value="Unassembled WGS sequence"/>
</dbReference>
<gene>
    <name evidence="2" type="ORF">ACE1CI_23570</name>
</gene>
<protein>
    <submittedName>
        <fullName evidence="2">Uncharacterized protein</fullName>
    </submittedName>
</protein>